<dbReference type="GO" id="GO:0016840">
    <property type="term" value="F:carbon-nitrogen lyase activity"/>
    <property type="evidence" value="ECO:0007669"/>
    <property type="project" value="UniProtKB-UniRule"/>
</dbReference>
<evidence type="ECO:0000256" key="7">
    <source>
        <dbReference type="ARBA" id="ARBA00023239"/>
    </source>
</evidence>
<comment type="cofactor">
    <cofactor evidence="8">
        <name>Mg(2+)</name>
        <dbReference type="ChEBI" id="CHEBI:18420"/>
    </cofactor>
</comment>
<sequence>MKTYLSEIFSSVQGEGPYVGERHLFVRFCGCHRDCIFCDTNTERTETVLVEKNPGSGIFEQVPNPLTVEQVMELVREVDGKKNNRRVSLTGGAPLLQAHYLRELLPHLCGDDHSIYLETAGDLPLQLKTIIEWVDIVAMDVKLSSVTQEANAFPAHWQFLKTCRDFDVDVFTKLVLSAGTHDGELMEAIKGIKKAGGRETLVVIQPMTKAVKTDAVPSGEQLLRWQDKALGVLPNVRVIPQTHKMMEML</sequence>
<feature type="domain" description="Radical SAM core" evidence="9">
    <location>
        <begin position="18"/>
        <end position="249"/>
    </location>
</feature>
<reference evidence="10 11" key="1">
    <citation type="submission" date="2019-04" db="EMBL/GenBank/DDBJ databases">
        <authorList>
            <person name="Van Vliet M D."/>
        </authorList>
    </citation>
    <scope>NUCLEOTIDE SEQUENCE [LARGE SCALE GENOMIC DNA]</scope>
    <source>
        <strain evidence="10 11">F21</strain>
    </source>
</reference>
<comment type="cofactor">
    <cofactor evidence="8">
        <name>[4Fe-4S] cluster</name>
        <dbReference type="ChEBI" id="CHEBI:49883"/>
    </cofactor>
    <text evidence="8">Binds 1 [4Fe-4S] cluster. The cluster is coordinated with 3 cysteines and an exchangeable S-adenosyl-L-methionine.</text>
</comment>
<dbReference type="RefSeq" id="WP_136059973.1">
    <property type="nucleotide sequence ID" value="NZ_CAAHFH010000001.1"/>
</dbReference>
<feature type="binding site" evidence="8">
    <location>
        <position position="90"/>
    </location>
    <ligand>
        <name>substrate</name>
    </ligand>
</feature>
<dbReference type="Pfam" id="PF04055">
    <property type="entry name" value="Radical_SAM"/>
    <property type="match status" value="1"/>
</dbReference>
<evidence type="ECO:0000313" key="11">
    <source>
        <dbReference type="Proteomes" id="UP000346198"/>
    </source>
</evidence>
<dbReference type="HAMAP" id="MF_00917">
    <property type="entry name" value="QueE"/>
    <property type="match status" value="1"/>
</dbReference>
<feature type="binding site" evidence="8">
    <location>
        <position position="92"/>
    </location>
    <ligand>
        <name>S-adenosyl-L-methionine</name>
        <dbReference type="ChEBI" id="CHEBI:59789"/>
    </ligand>
</feature>
<evidence type="ECO:0000259" key="9">
    <source>
        <dbReference type="PROSITE" id="PS51918"/>
    </source>
</evidence>
<feature type="binding site" evidence="8">
    <location>
        <position position="35"/>
    </location>
    <ligand>
        <name>[4Fe-4S] cluster</name>
        <dbReference type="ChEBI" id="CHEBI:49883"/>
        <note>4Fe-4S-S-AdoMet</note>
    </ligand>
</feature>
<evidence type="ECO:0000256" key="4">
    <source>
        <dbReference type="ARBA" id="ARBA00022842"/>
    </source>
</evidence>
<evidence type="ECO:0000256" key="5">
    <source>
        <dbReference type="ARBA" id="ARBA00023004"/>
    </source>
</evidence>
<comment type="catalytic activity">
    <reaction evidence="8">
        <text>6-carboxy-5,6,7,8-tetrahydropterin + H(+) = 7-carboxy-7-carbaguanine + NH4(+)</text>
        <dbReference type="Rhea" id="RHEA:27974"/>
        <dbReference type="ChEBI" id="CHEBI:15378"/>
        <dbReference type="ChEBI" id="CHEBI:28938"/>
        <dbReference type="ChEBI" id="CHEBI:61032"/>
        <dbReference type="ChEBI" id="CHEBI:61036"/>
        <dbReference type="EC" id="4.3.99.3"/>
    </reaction>
</comment>
<dbReference type="InterPro" id="IPR013785">
    <property type="entry name" value="Aldolase_TIM"/>
</dbReference>
<name>A0A6C2UG47_9BACT</name>
<comment type="pathway">
    <text evidence="8">Purine metabolism; 7-cyano-7-deazaguanine biosynthesis.</text>
</comment>
<dbReference type="InterPro" id="IPR058240">
    <property type="entry name" value="rSAM_sf"/>
</dbReference>
<accession>A0A6C2UG47</accession>
<keyword evidence="8" id="KW-0671">Queuosine biosynthesis</keyword>
<evidence type="ECO:0000256" key="6">
    <source>
        <dbReference type="ARBA" id="ARBA00023014"/>
    </source>
</evidence>
<dbReference type="PANTHER" id="PTHR42836">
    <property type="entry name" value="7-CARBOXY-7-DEAZAGUANINE SYNTHASE"/>
    <property type="match status" value="1"/>
</dbReference>
<organism evidence="10 11">
    <name type="scientific">Pontiella sulfatireligans</name>
    <dbReference type="NCBI Taxonomy" id="2750658"/>
    <lineage>
        <taxon>Bacteria</taxon>
        <taxon>Pseudomonadati</taxon>
        <taxon>Kiritimatiellota</taxon>
        <taxon>Kiritimatiellia</taxon>
        <taxon>Kiritimatiellales</taxon>
        <taxon>Pontiellaceae</taxon>
        <taxon>Pontiella</taxon>
    </lineage>
</organism>
<evidence type="ECO:0000256" key="1">
    <source>
        <dbReference type="ARBA" id="ARBA00022485"/>
    </source>
</evidence>
<dbReference type="UniPathway" id="UPA00391"/>
<dbReference type="GO" id="GO:1904047">
    <property type="term" value="F:S-adenosyl-L-methionine binding"/>
    <property type="evidence" value="ECO:0007669"/>
    <property type="project" value="UniProtKB-UniRule"/>
</dbReference>
<evidence type="ECO:0000256" key="8">
    <source>
        <dbReference type="HAMAP-Rule" id="MF_00917"/>
    </source>
</evidence>
<dbReference type="AlphaFoldDB" id="A0A6C2UG47"/>
<dbReference type="SFLD" id="SFLDS00029">
    <property type="entry name" value="Radical_SAM"/>
    <property type="match status" value="1"/>
</dbReference>
<keyword evidence="2 8" id="KW-0949">S-adenosyl-L-methionine</keyword>
<feature type="binding site" evidence="8">
    <location>
        <position position="27"/>
    </location>
    <ligand>
        <name>substrate</name>
    </ligand>
</feature>
<feature type="binding site" evidence="8">
    <location>
        <position position="40"/>
    </location>
    <ligand>
        <name>Mg(2+)</name>
        <dbReference type="ChEBI" id="CHEBI:18420"/>
    </ligand>
</feature>
<comment type="function">
    <text evidence="8">Catalyzes the complex heterocyclic radical-mediated conversion of 6-carboxy-5,6,7,8-tetrahydropterin (CPH4) to 7-carboxy-7-deazaguanine (CDG), a step common to the biosynthetic pathways of all 7-deazapurine-containing compounds.</text>
</comment>
<dbReference type="EC" id="4.3.99.3" evidence="8"/>
<comment type="similarity">
    <text evidence="8">Belongs to the radical SAM superfamily. 7-carboxy-7-deazaguanine synthase family.</text>
</comment>
<keyword evidence="4 8" id="KW-0460">Magnesium</keyword>
<dbReference type="EMBL" id="CAAHFH010000001">
    <property type="protein sequence ID" value="VGO18497.1"/>
    <property type="molecule type" value="Genomic_DNA"/>
</dbReference>
<dbReference type="InterPro" id="IPR007197">
    <property type="entry name" value="rSAM"/>
</dbReference>
<evidence type="ECO:0000256" key="3">
    <source>
        <dbReference type="ARBA" id="ARBA00022723"/>
    </source>
</evidence>
<proteinExistence type="inferred from homology"/>
<dbReference type="Gene3D" id="3.20.20.70">
    <property type="entry name" value="Aldolase class I"/>
    <property type="match status" value="1"/>
</dbReference>
<dbReference type="GO" id="GO:0008616">
    <property type="term" value="P:tRNA queuosine(34) biosynthetic process"/>
    <property type="evidence" value="ECO:0007669"/>
    <property type="project" value="UniProtKB-UniRule"/>
</dbReference>
<gene>
    <name evidence="8" type="primary">queE</name>
    <name evidence="10" type="ORF">SCARR_00550</name>
</gene>
<keyword evidence="7 8" id="KW-0456">Lyase</keyword>
<dbReference type="GO" id="GO:0000287">
    <property type="term" value="F:magnesium ion binding"/>
    <property type="evidence" value="ECO:0007669"/>
    <property type="project" value="UniProtKB-UniRule"/>
</dbReference>
<evidence type="ECO:0000313" key="10">
    <source>
        <dbReference type="EMBL" id="VGO18497.1"/>
    </source>
</evidence>
<dbReference type="PROSITE" id="PS51918">
    <property type="entry name" value="RADICAL_SAM"/>
    <property type="match status" value="1"/>
</dbReference>
<dbReference type="SUPFAM" id="SSF102114">
    <property type="entry name" value="Radical SAM enzymes"/>
    <property type="match status" value="1"/>
</dbReference>
<feature type="binding site" evidence="8">
    <location>
        <begin position="12"/>
        <end position="14"/>
    </location>
    <ligand>
        <name>substrate</name>
    </ligand>
</feature>
<protein>
    <recommendedName>
        <fullName evidence="8">7-carboxy-7-deazaguanine synthase</fullName>
        <shortName evidence="8">CDG synthase</shortName>
        <ecNumber evidence="8">4.3.99.3</ecNumber>
    </recommendedName>
    <alternativeName>
        <fullName evidence="8">Queuosine biosynthesis protein QueE</fullName>
    </alternativeName>
</protein>
<keyword evidence="6 8" id="KW-0411">Iron-sulfur</keyword>
<dbReference type="InterPro" id="IPR024924">
    <property type="entry name" value="7-CO-7-deazaguanine_synth-like"/>
</dbReference>
<feature type="binding site" evidence="8">
    <location>
        <begin position="37"/>
        <end position="39"/>
    </location>
    <ligand>
        <name>S-adenosyl-L-methionine</name>
        <dbReference type="ChEBI" id="CHEBI:59789"/>
    </ligand>
</feature>
<keyword evidence="3 8" id="KW-0479">Metal-binding</keyword>
<dbReference type="Proteomes" id="UP000346198">
    <property type="component" value="Unassembled WGS sequence"/>
</dbReference>
<dbReference type="GO" id="GO:0051539">
    <property type="term" value="F:4 iron, 4 sulfur cluster binding"/>
    <property type="evidence" value="ECO:0007669"/>
    <property type="project" value="UniProtKB-UniRule"/>
</dbReference>
<evidence type="ECO:0000256" key="2">
    <source>
        <dbReference type="ARBA" id="ARBA00022691"/>
    </source>
</evidence>
<feature type="binding site" evidence="8">
    <location>
        <position position="31"/>
    </location>
    <ligand>
        <name>[4Fe-4S] cluster</name>
        <dbReference type="ChEBI" id="CHEBI:49883"/>
        <note>4Fe-4S-S-AdoMet</note>
    </ligand>
</feature>
<keyword evidence="11" id="KW-1185">Reference proteome</keyword>
<comment type="subunit">
    <text evidence="8">Homodimer.</text>
</comment>
<comment type="cofactor">
    <cofactor evidence="8">
        <name>S-adenosyl-L-methionine</name>
        <dbReference type="ChEBI" id="CHEBI:59789"/>
    </cofactor>
    <text evidence="8">Binds 1 S-adenosyl-L-methionine per subunit.</text>
</comment>
<keyword evidence="5 8" id="KW-0408">Iron</keyword>
<feature type="binding site" evidence="8">
    <location>
        <position position="38"/>
    </location>
    <ligand>
        <name>[4Fe-4S] cluster</name>
        <dbReference type="ChEBI" id="CHEBI:49883"/>
        <note>4Fe-4S-S-AdoMet</note>
    </ligand>
</feature>
<keyword evidence="1 8" id="KW-0004">4Fe-4S</keyword>
<dbReference type="PANTHER" id="PTHR42836:SF1">
    <property type="entry name" value="7-CARBOXY-7-DEAZAGUANINE SYNTHASE"/>
    <property type="match status" value="1"/>
</dbReference>
<comment type="caution">
    <text evidence="8">Lacks conserved residue(s) required for the propagation of feature annotation.</text>
</comment>